<sequence>MSTLFLKFLKKIFLSFFAKIASGIQNWPLHSFAEIFFCEHVNWSTCVEWEKKINIFYKLFFYALREAFLKLYFNFELTLILNYLRNPFILNKLLIATTLENPVGTGLPVRVYNVGKQNLHLI</sequence>
<dbReference type="Proteomes" id="UP001236559">
    <property type="component" value="Unassembled WGS sequence"/>
</dbReference>
<accession>A0ABU0ATV4</accession>
<keyword evidence="2" id="KW-1185">Reference proteome</keyword>
<comment type="caution">
    <text evidence="1">The sequence shown here is derived from an EMBL/GenBank/DDBJ whole genome shotgun (WGS) entry which is preliminary data.</text>
</comment>
<name>A0ABU0ATV4_9FIRM</name>
<dbReference type="EMBL" id="JAUSTN010000003">
    <property type="protein sequence ID" value="MDQ0274679.1"/>
    <property type="molecule type" value="Genomic_DNA"/>
</dbReference>
<gene>
    <name evidence="1" type="ORF">J2S72_000696</name>
</gene>
<reference evidence="1 2" key="1">
    <citation type="submission" date="2023-07" db="EMBL/GenBank/DDBJ databases">
        <title>Genomic Encyclopedia of Type Strains, Phase IV (KMG-IV): sequencing the most valuable type-strain genomes for metagenomic binning, comparative biology and taxonomic classification.</title>
        <authorList>
            <person name="Goeker M."/>
        </authorList>
    </citation>
    <scope>NUCLEOTIDE SEQUENCE [LARGE SCALE GENOMIC DNA]</scope>
    <source>
        <strain evidence="1 2">DSM 22616</strain>
    </source>
</reference>
<protein>
    <submittedName>
        <fullName evidence="1">Uncharacterized protein</fullName>
    </submittedName>
</protein>
<proteinExistence type="predicted"/>
<evidence type="ECO:0000313" key="1">
    <source>
        <dbReference type="EMBL" id="MDQ0274679.1"/>
    </source>
</evidence>
<evidence type="ECO:0000313" key="2">
    <source>
        <dbReference type="Proteomes" id="UP001236559"/>
    </source>
</evidence>
<dbReference type="RefSeq" id="WP_023055399.1">
    <property type="nucleotide sequence ID" value="NZ_JAUSTN010000003.1"/>
</dbReference>
<organism evidence="1 2">
    <name type="scientific">Peptoniphilus koenoeneniae</name>
    <dbReference type="NCBI Taxonomy" id="507751"/>
    <lineage>
        <taxon>Bacteria</taxon>
        <taxon>Bacillati</taxon>
        <taxon>Bacillota</taxon>
        <taxon>Tissierellia</taxon>
        <taxon>Tissierellales</taxon>
        <taxon>Peptoniphilaceae</taxon>
        <taxon>Peptoniphilus</taxon>
    </lineage>
</organism>